<dbReference type="GO" id="GO:0016301">
    <property type="term" value="F:kinase activity"/>
    <property type="evidence" value="ECO:0007669"/>
    <property type="project" value="InterPro"/>
</dbReference>
<protein>
    <recommendedName>
        <fullName evidence="1">DAGKc domain-containing protein</fullName>
    </recommendedName>
</protein>
<accession>A0A4P7C3Z6</accession>
<dbReference type="InterPro" id="IPR001206">
    <property type="entry name" value="Diacylglycerol_kinase_cat_dom"/>
</dbReference>
<dbReference type="RefSeq" id="WP_134358943.1">
    <property type="nucleotide sequence ID" value="NZ_CP038033.1"/>
</dbReference>
<dbReference type="EMBL" id="CP038033">
    <property type="protein sequence ID" value="QBQ55686.1"/>
    <property type="molecule type" value="Genomic_DNA"/>
</dbReference>
<dbReference type="OrthoDB" id="142078at2"/>
<evidence type="ECO:0000313" key="2">
    <source>
        <dbReference type="EMBL" id="QBQ55686.1"/>
    </source>
</evidence>
<dbReference type="PANTHER" id="PTHR12358:SF54">
    <property type="entry name" value="SPHINGOSINE KINASE RELATED PROTEIN"/>
    <property type="match status" value="1"/>
</dbReference>
<sequence length="303" mass="33560">MHSRLAVVVNMSSGQGLSLSSPSSQASLQKLFAIHHLEAEFYWVDLEQLTEVLNEVCRRKFTTVVVGGGDGTLRTAASVLSQTSITLGILPLGTFNNFARTLGIPLILDEAVKVIAKDARTLVDVAEVNGYTFINNASVGIYVRAVRLREMLRRRLGLSKMPAMVYAILAVLWRFPRLDLQLASLPTGFQSVRVPFVFVGNNPYTSKPLPLVRENGLSQGCLSVLFTPGVGRKSLIMMVTKALLRPIQQDPAFEERYVQELIIRRAKRRLYVALDGEVVALRSPLVFRTRPQALQVIGAEFHS</sequence>
<name>A0A4P7C3Z6_9GAMM</name>
<feature type="domain" description="DAGKc" evidence="1">
    <location>
        <begin position="1"/>
        <end position="132"/>
    </location>
</feature>
<dbReference type="InterPro" id="IPR017438">
    <property type="entry name" value="ATP-NAD_kinase_N"/>
</dbReference>
<dbReference type="Gene3D" id="2.60.200.40">
    <property type="match status" value="1"/>
</dbReference>
<reference evidence="2 3" key="1">
    <citation type="submission" date="2019-03" db="EMBL/GenBank/DDBJ databases">
        <title>The genome sequence of Nitrosococcus wardiae strain D1FHST reveals the archetypal metabolic capacity of ammonia-oxidizing Gammaproteobacteria.</title>
        <authorList>
            <person name="Wang L."/>
            <person name="Lim C.K."/>
            <person name="Hanson T.E."/>
            <person name="Dang H."/>
            <person name="Klotz M.G."/>
        </authorList>
    </citation>
    <scope>NUCLEOTIDE SEQUENCE [LARGE SCALE GENOMIC DNA]</scope>
    <source>
        <strain evidence="2 3">D1FHS</strain>
    </source>
</reference>
<dbReference type="PROSITE" id="PS50146">
    <property type="entry name" value="DAGK"/>
    <property type="match status" value="1"/>
</dbReference>
<dbReference type="Proteomes" id="UP000294325">
    <property type="component" value="Chromosome"/>
</dbReference>
<dbReference type="Gene3D" id="3.40.50.10330">
    <property type="entry name" value="Probable inorganic polyphosphate/atp-NAD kinase, domain 1"/>
    <property type="match status" value="1"/>
</dbReference>
<dbReference type="PANTHER" id="PTHR12358">
    <property type="entry name" value="SPHINGOSINE KINASE"/>
    <property type="match status" value="1"/>
</dbReference>
<organism evidence="2 3">
    <name type="scientific">Nitrosococcus wardiae</name>
    <dbReference type="NCBI Taxonomy" id="1814290"/>
    <lineage>
        <taxon>Bacteria</taxon>
        <taxon>Pseudomonadati</taxon>
        <taxon>Pseudomonadota</taxon>
        <taxon>Gammaproteobacteria</taxon>
        <taxon>Chromatiales</taxon>
        <taxon>Chromatiaceae</taxon>
        <taxon>Nitrosococcus</taxon>
    </lineage>
</organism>
<keyword evidence="3" id="KW-1185">Reference proteome</keyword>
<evidence type="ECO:0000259" key="1">
    <source>
        <dbReference type="PROSITE" id="PS50146"/>
    </source>
</evidence>
<dbReference type="SUPFAM" id="SSF111331">
    <property type="entry name" value="NAD kinase/diacylglycerol kinase-like"/>
    <property type="match status" value="1"/>
</dbReference>
<dbReference type="KEGG" id="nwr:E3U44_15090"/>
<dbReference type="AlphaFoldDB" id="A0A4P7C3Z6"/>
<proteinExistence type="predicted"/>
<dbReference type="Pfam" id="PF00781">
    <property type="entry name" value="DAGK_cat"/>
    <property type="match status" value="1"/>
</dbReference>
<dbReference type="InterPro" id="IPR050187">
    <property type="entry name" value="Lipid_Phosphate_FormReg"/>
</dbReference>
<gene>
    <name evidence="2" type="ORF">E3U44_15090</name>
</gene>
<dbReference type="SMART" id="SM00046">
    <property type="entry name" value="DAGKc"/>
    <property type="match status" value="1"/>
</dbReference>
<evidence type="ECO:0000313" key="3">
    <source>
        <dbReference type="Proteomes" id="UP000294325"/>
    </source>
</evidence>
<dbReference type="InterPro" id="IPR016064">
    <property type="entry name" value="NAD/diacylglycerol_kinase_sf"/>
</dbReference>